<proteinExistence type="predicted"/>
<protein>
    <recommendedName>
        <fullName evidence="3">DUF5069 domain-containing protein</fullName>
    </recommendedName>
</protein>
<dbReference type="RefSeq" id="WP_093202136.1">
    <property type="nucleotide sequence ID" value="NZ_FNGS01000004.1"/>
</dbReference>
<evidence type="ECO:0000313" key="1">
    <source>
        <dbReference type="EMBL" id="SDM03879.1"/>
    </source>
</evidence>
<dbReference type="STRING" id="563176.SAMN04488090_2384"/>
<name>A0A1G9PYP5_9BACT</name>
<sequence>MASLVLLDALRRTARKLEEGAPYMWGHMGACNCGNLAQELTRLTQADIHAFAMARSGDWREQVEEYCPVSGLPIDLLIADLLQYGLTTSDLQHLEWLSDPKIKQRIPKERRDMMRHNCREDVVLYLRTWAEKLEEELLDSVALENLSKDTAPKTPSLAH</sequence>
<organism evidence="1 2">
    <name type="scientific">Siphonobacter aquaeclarae</name>
    <dbReference type="NCBI Taxonomy" id="563176"/>
    <lineage>
        <taxon>Bacteria</taxon>
        <taxon>Pseudomonadati</taxon>
        <taxon>Bacteroidota</taxon>
        <taxon>Cytophagia</taxon>
        <taxon>Cytophagales</taxon>
        <taxon>Cytophagaceae</taxon>
        <taxon>Siphonobacter</taxon>
    </lineage>
</organism>
<gene>
    <name evidence="1" type="ORF">SAMN04488090_2384</name>
</gene>
<dbReference type="EMBL" id="FNGS01000004">
    <property type="protein sequence ID" value="SDM03879.1"/>
    <property type="molecule type" value="Genomic_DNA"/>
</dbReference>
<keyword evidence="2" id="KW-1185">Reference proteome</keyword>
<reference evidence="1 2" key="1">
    <citation type="submission" date="2016-10" db="EMBL/GenBank/DDBJ databases">
        <authorList>
            <person name="de Groot N.N."/>
        </authorList>
    </citation>
    <scope>NUCLEOTIDE SEQUENCE [LARGE SCALE GENOMIC DNA]</scope>
    <source>
        <strain evidence="1 2">DSM 21668</strain>
    </source>
</reference>
<evidence type="ECO:0000313" key="2">
    <source>
        <dbReference type="Proteomes" id="UP000198901"/>
    </source>
</evidence>
<dbReference type="Proteomes" id="UP000198901">
    <property type="component" value="Unassembled WGS sequence"/>
</dbReference>
<evidence type="ECO:0008006" key="3">
    <source>
        <dbReference type="Google" id="ProtNLM"/>
    </source>
</evidence>
<accession>A0A1G9PYP5</accession>
<dbReference type="AlphaFoldDB" id="A0A1G9PYP5"/>
<dbReference type="OrthoDB" id="197037at2"/>